<accession>A0A0N0LZQ3</accession>
<keyword evidence="2" id="KW-1185">Reference proteome</keyword>
<gene>
    <name evidence="1" type="ORF">ADS77_10780</name>
</gene>
<evidence type="ECO:0000313" key="1">
    <source>
        <dbReference type="EMBL" id="KPH63158.1"/>
    </source>
</evidence>
<name>A0A0N0LZQ3_9GAMM</name>
<reference evidence="1 2" key="1">
    <citation type="submission" date="2015-08" db="EMBL/GenBank/DDBJ databases">
        <title>Draft Genome Sequence of Pseudoalteromonas porphyrae UCD-SED14.</title>
        <authorList>
            <person name="Coil D.A."/>
            <person name="Jospin G."/>
            <person name="Lee R.D."/>
            <person name="Eisen J.A."/>
        </authorList>
    </citation>
    <scope>NUCLEOTIDE SEQUENCE [LARGE SCALE GENOMIC DNA]</scope>
    <source>
        <strain evidence="1 2">UCD-SED14</strain>
    </source>
</reference>
<sequence>MGVNLSFQGAHKVFANADGVDGTGNNAPISRHTISSSRTARDSLRVISSQARLLRTPAEITSYNRNWLKHSAYRFEWSVSSASRK</sequence>
<comment type="caution">
    <text evidence="1">The sequence shown here is derived from an EMBL/GenBank/DDBJ whole genome shotgun (WGS) entry which is preliminary data.</text>
</comment>
<dbReference type="Proteomes" id="UP000037848">
    <property type="component" value="Unassembled WGS sequence"/>
</dbReference>
<evidence type="ECO:0000313" key="2">
    <source>
        <dbReference type="Proteomes" id="UP000037848"/>
    </source>
</evidence>
<proteinExistence type="predicted"/>
<protein>
    <submittedName>
        <fullName evidence="1">Uncharacterized protein</fullName>
    </submittedName>
</protein>
<dbReference type="EMBL" id="LHPH01000010">
    <property type="protein sequence ID" value="KPH63158.1"/>
    <property type="molecule type" value="Genomic_DNA"/>
</dbReference>
<dbReference type="AlphaFoldDB" id="A0A0N0LZQ3"/>
<dbReference type="PATRIC" id="fig|187330.3.peg.4273"/>
<dbReference type="STRING" id="187330.AMS58_15200"/>
<organism evidence="1 2">
    <name type="scientific">Pseudoalteromonas porphyrae</name>
    <dbReference type="NCBI Taxonomy" id="187330"/>
    <lineage>
        <taxon>Bacteria</taxon>
        <taxon>Pseudomonadati</taxon>
        <taxon>Pseudomonadota</taxon>
        <taxon>Gammaproteobacteria</taxon>
        <taxon>Alteromonadales</taxon>
        <taxon>Pseudoalteromonadaceae</taxon>
        <taxon>Pseudoalteromonas</taxon>
    </lineage>
</organism>